<evidence type="ECO:0000256" key="2">
    <source>
        <dbReference type="ARBA" id="ARBA00012104"/>
    </source>
</evidence>
<dbReference type="InterPro" id="IPR004625">
    <property type="entry name" value="PyrdxlKinase"/>
</dbReference>
<evidence type="ECO:0000259" key="7">
    <source>
        <dbReference type="Pfam" id="PF08543"/>
    </source>
</evidence>
<dbReference type="CDD" id="cd01173">
    <property type="entry name" value="pyridoxal_pyridoxamine_kinase"/>
    <property type="match status" value="1"/>
</dbReference>
<dbReference type="InterPro" id="IPR029056">
    <property type="entry name" value="Ribokinase-like"/>
</dbReference>
<dbReference type="PANTHER" id="PTHR10534">
    <property type="entry name" value="PYRIDOXAL KINASE"/>
    <property type="match status" value="1"/>
</dbReference>
<keyword evidence="9" id="KW-1185">Reference proteome</keyword>
<dbReference type="PANTHER" id="PTHR10534:SF2">
    <property type="entry name" value="PYRIDOXAL KINASE"/>
    <property type="match status" value="1"/>
</dbReference>
<keyword evidence="6" id="KW-0067">ATP-binding</keyword>
<dbReference type="EC" id="2.7.1.35" evidence="2"/>
<dbReference type="Pfam" id="PF08543">
    <property type="entry name" value="Phos_pyr_kin"/>
    <property type="match status" value="1"/>
</dbReference>
<dbReference type="SUPFAM" id="SSF53613">
    <property type="entry name" value="Ribokinase-like"/>
    <property type="match status" value="1"/>
</dbReference>
<reference evidence="8" key="2">
    <citation type="submission" date="2015-03" db="UniProtKB">
        <authorList>
            <consortium name="EnsemblPlants"/>
        </authorList>
    </citation>
    <scope>IDENTIFICATION</scope>
</reference>
<name>A0A0D3HWH1_9ORYZ</name>
<evidence type="ECO:0000256" key="3">
    <source>
        <dbReference type="ARBA" id="ARBA00022679"/>
    </source>
</evidence>
<dbReference type="STRING" id="65489.A0A0D3HWH1"/>
<evidence type="ECO:0000256" key="1">
    <source>
        <dbReference type="ARBA" id="ARBA00008805"/>
    </source>
</evidence>
<dbReference type="EnsemblPlants" id="OBART12G18050.1">
    <property type="protein sequence ID" value="OBART12G18050.1"/>
    <property type="gene ID" value="OBART12G18050"/>
</dbReference>
<sequence>MTAVAVPSPPLLHPTCPSWWSSPRPSFFFFFLREERWLLRRRRTAMARPPVLSVALPSDTGRVLSIQSHTVQVFSLGLLWVCYSGCDNGYVGNKSAVFPLQLLGFDVDPINSVQFSNHTGYPTFRGQVLNGSQLWDLIEGLAENDLLHYTHLLTGYIGSVSFLTTVLQVVDKLRSVNPDLVYVCDPVLGDEGKLYVPQDLISVYQQKVVPVATMLTPNQFEVELLTGLRITCEEDGLKACNTLHSAGPRKVVITSALIEDKLLLIGSHKKAKEQPPEQFKIEIPKIPAYFTGTGDLTTALLLGWSNKYPDNLERAAELAVSSLQALLRRTVEDYKRAGFDPSTSSLEIRLIQSQDEIRSPQITCKAVKYS</sequence>
<dbReference type="Gene3D" id="3.40.1190.20">
    <property type="match status" value="1"/>
</dbReference>
<dbReference type="GO" id="GO:0008478">
    <property type="term" value="F:pyridoxal kinase activity"/>
    <property type="evidence" value="ECO:0007669"/>
    <property type="project" value="UniProtKB-EC"/>
</dbReference>
<accession>A0A0D3HWH1</accession>
<protein>
    <recommendedName>
        <fullName evidence="2">pyridoxal kinase</fullName>
        <ecNumber evidence="2">2.7.1.35</ecNumber>
    </recommendedName>
</protein>
<reference evidence="8" key="1">
    <citation type="journal article" date="2009" name="Rice">
        <title>De Novo Next Generation Sequencing of Plant Genomes.</title>
        <authorList>
            <person name="Rounsley S."/>
            <person name="Marri P.R."/>
            <person name="Yu Y."/>
            <person name="He R."/>
            <person name="Sisneros N."/>
            <person name="Goicoechea J.L."/>
            <person name="Lee S.J."/>
            <person name="Angelova A."/>
            <person name="Kudrna D."/>
            <person name="Luo M."/>
            <person name="Affourtit J."/>
            <person name="Desany B."/>
            <person name="Knight J."/>
            <person name="Niazi F."/>
            <person name="Egholm M."/>
            <person name="Wing R.A."/>
        </authorList>
    </citation>
    <scope>NUCLEOTIDE SEQUENCE [LARGE SCALE GENOMIC DNA]</scope>
    <source>
        <strain evidence="8">cv. IRGC 105608</strain>
    </source>
</reference>
<dbReference type="Gramene" id="OBART12G18050.1">
    <property type="protein sequence ID" value="OBART12G18050.1"/>
    <property type="gene ID" value="OBART12G18050"/>
</dbReference>
<organism evidence="8">
    <name type="scientific">Oryza barthii</name>
    <dbReference type="NCBI Taxonomy" id="65489"/>
    <lineage>
        <taxon>Eukaryota</taxon>
        <taxon>Viridiplantae</taxon>
        <taxon>Streptophyta</taxon>
        <taxon>Embryophyta</taxon>
        <taxon>Tracheophyta</taxon>
        <taxon>Spermatophyta</taxon>
        <taxon>Magnoliopsida</taxon>
        <taxon>Liliopsida</taxon>
        <taxon>Poales</taxon>
        <taxon>Poaceae</taxon>
        <taxon>BOP clade</taxon>
        <taxon>Oryzoideae</taxon>
        <taxon>Oryzeae</taxon>
        <taxon>Oryzinae</taxon>
        <taxon>Oryza</taxon>
    </lineage>
</organism>
<keyword evidence="4" id="KW-0547">Nucleotide-binding</keyword>
<dbReference type="GO" id="GO:0005829">
    <property type="term" value="C:cytosol"/>
    <property type="evidence" value="ECO:0007669"/>
    <property type="project" value="TreeGrafter"/>
</dbReference>
<dbReference type="GO" id="GO:0005524">
    <property type="term" value="F:ATP binding"/>
    <property type="evidence" value="ECO:0007669"/>
    <property type="project" value="UniProtKB-KW"/>
</dbReference>
<dbReference type="Proteomes" id="UP000026960">
    <property type="component" value="Chromosome 12"/>
</dbReference>
<dbReference type="NCBIfam" id="TIGR00687">
    <property type="entry name" value="pyridox_kin"/>
    <property type="match status" value="1"/>
</dbReference>
<comment type="similarity">
    <text evidence="1">Belongs to the pyridoxine kinase family.</text>
</comment>
<evidence type="ECO:0000256" key="5">
    <source>
        <dbReference type="ARBA" id="ARBA00022777"/>
    </source>
</evidence>
<keyword evidence="5" id="KW-0418">Kinase</keyword>
<evidence type="ECO:0000313" key="9">
    <source>
        <dbReference type="Proteomes" id="UP000026960"/>
    </source>
</evidence>
<dbReference type="PaxDb" id="65489-OBART12G18050.1"/>
<dbReference type="AlphaFoldDB" id="A0A0D3HWH1"/>
<evidence type="ECO:0000256" key="6">
    <source>
        <dbReference type="ARBA" id="ARBA00022840"/>
    </source>
</evidence>
<keyword evidence="3" id="KW-0808">Transferase</keyword>
<proteinExistence type="inferred from homology"/>
<dbReference type="GO" id="GO:0009443">
    <property type="term" value="P:pyridoxal 5'-phosphate salvage"/>
    <property type="evidence" value="ECO:0007669"/>
    <property type="project" value="InterPro"/>
</dbReference>
<feature type="domain" description="Pyridoxamine kinase/Phosphomethylpyrimidine kinase" evidence="7">
    <location>
        <begin position="154"/>
        <end position="297"/>
    </location>
</feature>
<evidence type="ECO:0000313" key="8">
    <source>
        <dbReference type="EnsemblPlants" id="OBART12G18050.1"/>
    </source>
</evidence>
<evidence type="ECO:0000256" key="4">
    <source>
        <dbReference type="ARBA" id="ARBA00022741"/>
    </source>
</evidence>
<dbReference type="eggNOG" id="KOG2599">
    <property type="taxonomic scope" value="Eukaryota"/>
</dbReference>
<dbReference type="InterPro" id="IPR013749">
    <property type="entry name" value="PM/HMP-P_kinase-1"/>
</dbReference>